<protein>
    <submittedName>
        <fullName evidence="2">Uncharacterized protein</fullName>
    </submittedName>
</protein>
<keyword evidence="3" id="KW-1185">Reference proteome</keyword>
<reference evidence="2" key="1">
    <citation type="submission" date="2022-11" db="EMBL/GenBank/DDBJ databases">
        <title>Centuries of genome instability and evolution in soft-shell clam transmissible cancer (bioRxiv).</title>
        <authorList>
            <person name="Hart S.F.M."/>
            <person name="Yonemitsu M.A."/>
            <person name="Giersch R.M."/>
            <person name="Beal B.F."/>
            <person name="Arriagada G."/>
            <person name="Davis B.W."/>
            <person name="Ostrander E.A."/>
            <person name="Goff S.P."/>
            <person name="Metzger M.J."/>
        </authorList>
    </citation>
    <scope>NUCLEOTIDE SEQUENCE</scope>
    <source>
        <strain evidence="2">MELC-2E11</strain>
        <tissue evidence="2">Siphon/mantle</tissue>
    </source>
</reference>
<proteinExistence type="predicted"/>
<evidence type="ECO:0000313" key="2">
    <source>
        <dbReference type="EMBL" id="WAR12380.1"/>
    </source>
</evidence>
<organism evidence="2 3">
    <name type="scientific">Mya arenaria</name>
    <name type="common">Soft-shell clam</name>
    <dbReference type="NCBI Taxonomy" id="6604"/>
    <lineage>
        <taxon>Eukaryota</taxon>
        <taxon>Metazoa</taxon>
        <taxon>Spiralia</taxon>
        <taxon>Lophotrochozoa</taxon>
        <taxon>Mollusca</taxon>
        <taxon>Bivalvia</taxon>
        <taxon>Autobranchia</taxon>
        <taxon>Heteroconchia</taxon>
        <taxon>Euheterodonta</taxon>
        <taxon>Imparidentia</taxon>
        <taxon>Neoheterodontei</taxon>
        <taxon>Myida</taxon>
        <taxon>Myoidea</taxon>
        <taxon>Myidae</taxon>
        <taxon>Mya</taxon>
    </lineage>
</organism>
<evidence type="ECO:0000313" key="3">
    <source>
        <dbReference type="Proteomes" id="UP001164746"/>
    </source>
</evidence>
<dbReference type="EMBL" id="CP111019">
    <property type="protein sequence ID" value="WAR12380.1"/>
    <property type="molecule type" value="Genomic_DNA"/>
</dbReference>
<accession>A0ABY7EQW6</accession>
<gene>
    <name evidence="2" type="ORF">MAR_026560</name>
</gene>
<name>A0ABY7EQW6_MYAAR</name>
<evidence type="ECO:0000256" key="1">
    <source>
        <dbReference type="SAM" id="MobiDB-lite"/>
    </source>
</evidence>
<sequence length="347" mass="40285">MPPHCHYRQSTRKWTVEAAGLRLRQHLAVLVAHRRNRWFTSAENQDENRQQTVRYGPGNVSHRKIQRSTSINVHETMLLCVKVVKRQNFDRGRLKQESTSSQTKTNACKRKSTCSLRSLMSLRACSLMSARRYQKTLRSFCQDDGSSSMECSLDIICIKGTFVSLTSFIYFCMHVNVCPCTYARCCDICYTTLTLTVVYIYNKSLPLFIYEQSNFLYVYTLINRFTSYNACFVSCILLAVKFYLVYISSCSGFENWSVFILHDCVNVIHYWKPKNNGFACFIDTDLEEIHCTCYKEDPVKLGCKFYSYNVTDVLYTVGVGLYLSRAFCKNKRTQNDIVVCFLLNQTF</sequence>
<feature type="region of interest" description="Disordered" evidence="1">
    <location>
        <begin position="42"/>
        <end position="61"/>
    </location>
</feature>
<dbReference type="Proteomes" id="UP001164746">
    <property type="component" value="Chromosome 8"/>
</dbReference>